<dbReference type="EMBL" id="CP045725">
    <property type="protein sequence ID" value="QGF22653.1"/>
    <property type="molecule type" value="Genomic_DNA"/>
</dbReference>
<evidence type="ECO:0008006" key="8">
    <source>
        <dbReference type="Google" id="ProtNLM"/>
    </source>
</evidence>
<dbReference type="CDD" id="cd00452">
    <property type="entry name" value="KDPG_aldolase"/>
    <property type="match status" value="1"/>
</dbReference>
<name>A0A5Q2FC60_9ACTN</name>
<dbReference type="InterPro" id="IPR013785">
    <property type="entry name" value="Aldolase_TIM"/>
</dbReference>
<evidence type="ECO:0000256" key="3">
    <source>
        <dbReference type="ARBA" id="ARBA00011233"/>
    </source>
</evidence>
<comment type="similarity">
    <text evidence="2">Belongs to the KHG/KDPG aldolase family.</text>
</comment>
<reference evidence="6 7" key="1">
    <citation type="submission" date="2019-10" db="EMBL/GenBank/DDBJ databases">
        <title>Genomic analysis of Raineyella sp. CBA3103.</title>
        <authorList>
            <person name="Roh S.W."/>
        </authorList>
    </citation>
    <scope>NUCLEOTIDE SEQUENCE [LARGE SCALE GENOMIC DNA]</scope>
    <source>
        <strain evidence="6 7">CBA3103</strain>
    </source>
</reference>
<evidence type="ECO:0000313" key="7">
    <source>
        <dbReference type="Proteomes" id="UP000386847"/>
    </source>
</evidence>
<evidence type="ECO:0000256" key="2">
    <source>
        <dbReference type="ARBA" id="ARBA00006906"/>
    </source>
</evidence>
<comment type="subunit">
    <text evidence="3">Homotrimer.</text>
</comment>
<evidence type="ECO:0000256" key="5">
    <source>
        <dbReference type="ARBA" id="ARBA00023277"/>
    </source>
</evidence>
<dbReference type="RefSeq" id="WP_153571182.1">
    <property type="nucleotide sequence ID" value="NZ_CP045725.1"/>
</dbReference>
<dbReference type="PANTHER" id="PTHR30246:SF1">
    <property type="entry name" value="2-DEHYDRO-3-DEOXY-6-PHOSPHOGALACTONATE ALDOLASE-RELATED"/>
    <property type="match status" value="1"/>
</dbReference>
<proteinExistence type="inferred from homology"/>
<dbReference type="KEGG" id="rain:Rai3103_01995"/>
<accession>A0A5Q2FC60</accession>
<organism evidence="6 7">
    <name type="scientific">Raineyella fluvialis</name>
    <dbReference type="NCBI Taxonomy" id="2662261"/>
    <lineage>
        <taxon>Bacteria</taxon>
        <taxon>Bacillati</taxon>
        <taxon>Actinomycetota</taxon>
        <taxon>Actinomycetes</taxon>
        <taxon>Propionibacteriales</taxon>
        <taxon>Propionibacteriaceae</taxon>
        <taxon>Raineyella</taxon>
    </lineage>
</organism>
<dbReference type="InterPro" id="IPR000887">
    <property type="entry name" value="Aldlse_KDPG_KHG"/>
</dbReference>
<dbReference type="Pfam" id="PF01081">
    <property type="entry name" value="Aldolase"/>
    <property type="match status" value="1"/>
</dbReference>
<keyword evidence="7" id="KW-1185">Reference proteome</keyword>
<sequence>MLTKWDSWSAIVQTGALLIVRLPSADEALEVAHAAIKGGIRALEITLSVPNALGIISELSQRYACDGVLVGAGTVLDAQSAYSCIQAGARLLVSPNLNPEMLKVANRYQALSISGAFTPTEITDTMEAGADIVKLFPTALGGPAYVKTVREPLPWAPILPAGGADAANVHEWFDAGSVAVGVGSAITKAARVDGDYQRVTCAAEEFLRAVAAARSTA</sequence>
<dbReference type="PANTHER" id="PTHR30246">
    <property type="entry name" value="2-KETO-3-DEOXY-6-PHOSPHOGLUCONATE ALDOLASE"/>
    <property type="match status" value="1"/>
</dbReference>
<keyword evidence="4" id="KW-0456">Lyase</keyword>
<gene>
    <name evidence="6" type="ORF">Rai3103_01995</name>
</gene>
<dbReference type="GO" id="GO:0016829">
    <property type="term" value="F:lyase activity"/>
    <property type="evidence" value="ECO:0007669"/>
    <property type="project" value="UniProtKB-KW"/>
</dbReference>
<evidence type="ECO:0000256" key="1">
    <source>
        <dbReference type="ARBA" id="ARBA00004761"/>
    </source>
</evidence>
<protein>
    <recommendedName>
        <fullName evidence="8">2-dehydro-3-deoxyphosphogluconate aldolase / (4S)-4-hydroxy-2-oxoglutarate aldolase</fullName>
    </recommendedName>
</protein>
<comment type="pathway">
    <text evidence="1">Carbohydrate acid metabolism.</text>
</comment>
<dbReference type="Gene3D" id="3.20.20.70">
    <property type="entry name" value="Aldolase class I"/>
    <property type="match status" value="1"/>
</dbReference>
<dbReference type="Proteomes" id="UP000386847">
    <property type="component" value="Chromosome"/>
</dbReference>
<evidence type="ECO:0000313" key="6">
    <source>
        <dbReference type="EMBL" id="QGF22653.1"/>
    </source>
</evidence>
<dbReference type="SUPFAM" id="SSF51569">
    <property type="entry name" value="Aldolase"/>
    <property type="match status" value="1"/>
</dbReference>
<keyword evidence="5" id="KW-0119">Carbohydrate metabolism</keyword>
<evidence type="ECO:0000256" key="4">
    <source>
        <dbReference type="ARBA" id="ARBA00023239"/>
    </source>
</evidence>
<dbReference type="AlphaFoldDB" id="A0A5Q2FC60"/>